<keyword evidence="2" id="KW-0547">Nucleotide-binding</keyword>
<dbReference type="PIRSF" id="PIRSF005303">
    <property type="entry name" value="Thiam_monoph_kin"/>
    <property type="match status" value="1"/>
</dbReference>
<dbReference type="UniPathway" id="UPA00060">
    <property type="reaction ID" value="UER00142"/>
</dbReference>
<dbReference type="CDD" id="cd02194">
    <property type="entry name" value="ThiL"/>
    <property type="match status" value="1"/>
</dbReference>
<feature type="binding site" evidence="2">
    <location>
        <position position="55"/>
    </location>
    <ligand>
        <name>substrate</name>
    </ligand>
</feature>
<evidence type="ECO:0000256" key="2">
    <source>
        <dbReference type="HAMAP-Rule" id="MF_02128"/>
    </source>
</evidence>
<feature type="binding site" evidence="2">
    <location>
        <position position="31"/>
    </location>
    <ligand>
        <name>Mg(2+)</name>
        <dbReference type="ChEBI" id="CHEBI:18420"/>
        <label>4</label>
    </ligand>
</feature>
<evidence type="ECO:0000313" key="6">
    <source>
        <dbReference type="Proteomes" id="UP000019151"/>
    </source>
</evidence>
<keyword evidence="1 2" id="KW-0784">Thiamine biosynthesis</keyword>
<dbReference type="SUPFAM" id="SSF56042">
    <property type="entry name" value="PurM C-terminal domain-like"/>
    <property type="match status" value="1"/>
</dbReference>
<dbReference type="InterPro" id="IPR036676">
    <property type="entry name" value="PurM-like_C_sf"/>
</dbReference>
<evidence type="ECO:0000256" key="1">
    <source>
        <dbReference type="ARBA" id="ARBA00022977"/>
    </source>
</evidence>
<keyword evidence="2 5" id="KW-0418">Kinase</keyword>
<dbReference type="STRING" id="861299.J421_3009"/>
<dbReference type="PANTHER" id="PTHR30270">
    <property type="entry name" value="THIAMINE-MONOPHOSPHATE KINASE"/>
    <property type="match status" value="1"/>
</dbReference>
<dbReference type="InParanoid" id="W0RID6"/>
<feature type="binding site" evidence="2">
    <location>
        <begin position="123"/>
        <end position="124"/>
    </location>
    <ligand>
        <name>ATP</name>
        <dbReference type="ChEBI" id="CHEBI:30616"/>
    </ligand>
</feature>
<feature type="binding site" evidence="2">
    <location>
        <position position="209"/>
    </location>
    <ligand>
        <name>Mg(2+)</name>
        <dbReference type="ChEBI" id="CHEBI:18420"/>
        <label>3</label>
    </ligand>
</feature>
<dbReference type="Gene3D" id="3.90.650.10">
    <property type="entry name" value="PurM-like C-terminal domain"/>
    <property type="match status" value="1"/>
</dbReference>
<dbReference type="OrthoDB" id="9802811at2"/>
<dbReference type="SUPFAM" id="SSF55326">
    <property type="entry name" value="PurM N-terminal domain-like"/>
    <property type="match status" value="1"/>
</dbReference>
<comment type="pathway">
    <text evidence="2">Cofactor biosynthesis; thiamine diphosphate biosynthesis; thiamine diphosphate from thiamine phosphate: step 1/1.</text>
</comment>
<accession>W0RID6</accession>
<feature type="domain" description="PurM-like N-terminal" evidence="3">
    <location>
        <begin position="29"/>
        <end position="140"/>
    </location>
</feature>
<dbReference type="InterPro" id="IPR036921">
    <property type="entry name" value="PurM-like_N_sf"/>
</dbReference>
<dbReference type="EC" id="2.7.4.16" evidence="2"/>
<dbReference type="PANTHER" id="PTHR30270:SF0">
    <property type="entry name" value="THIAMINE-MONOPHOSPHATE KINASE"/>
    <property type="match status" value="1"/>
</dbReference>
<dbReference type="GO" id="GO:0000287">
    <property type="term" value="F:magnesium ion binding"/>
    <property type="evidence" value="ECO:0007669"/>
    <property type="project" value="UniProtKB-UniRule"/>
</dbReference>
<keyword evidence="2" id="KW-0479">Metal-binding</keyword>
<feature type="binding site" evidence="2">
    <location>
        <position position="48"/>
    </location>
    <ligand>
        <name>Mg(2+)</name>
        <dbReference type="ChEBI" id="CHEBI:18420"/>
        <label>2</label>
    </ligand>
</feature>
<keyword evidence="2" id="KW-0460">Magnesium</keyword>
<feature type="binding site" evidence="2">
    <location>
        <position position="147"/>
    </location>
    <ligand>
        <name>ATP</name>
        <dbReference type="ChEBI" id="CHEBI:30616"/>
    </ligand>
</feature>
<dbReference type="GO" id="GO:0009229">
    <property type="term" value="P:thiamine diphosphate biosynthetic process"/>
    <property type="evidence" value="ECO:0007669"/>
    <property type="project" value="UniProtKB-UniRule"/>
</dbReference>
<dbReference type="Pfam" id="PF02769">
    <property type="entry name" value="AIRS_C"/>
    <property type="match status" value="1"/>
</dbReference>
<dbReference type="AlphaFoldDB" id="W0RID6"/>
<sequence length="317" mass="32730">MEHALGPGAEFDAVRAFVDRWGALAEGIGDDAAVLDVPRGERLVVSTDVSVENVHFRRGWLTAREIGARATTGALSDLAAMGAAPLGIVVALVVPHAWRAELEALAEGIGDAVRLAGTRIVGGDLSGGDTLSITVTVLGAAPQPVARSGARAGDELFVTGLLGGPLRALRALERGETPDALDRTRFARPVARLREGRWLAGRGVTAMIDVSDGLAADLRHVAAASGVRLRVDARRVPRVAGVSVRDALASGEEYELACCAPPGAVDAAAFERELGTPLTRVGTVEAAGASSGDVVLDDDASEGVRVDLPQGHDHFSI</sequence>
<dbReference type="GO" id="GO:0009228">
    <property type="term" value="P:thiamine biosynthetic process"/>
    <property type="evidence" value="ECO:0007669"/>
    <property type="project" value="UniProtKB-KW"/>
</dbReference>
<feature type="binding site" evidence="2">
    <location>
        <position position="211"/>
    </location>
    <ligand>
        <name>ATP</name>
        <dbReference type="ChEBI" id="CHEBI:30616"/>
    </ligand>
</feature>
<proteinExistence type="inferred from homology"/>
<dbReference type="PATRIC" id="fig|861299.3.peg.3062"/>
<name>W0RID6_9BACT</name>
<dbReference type="GO" id="GO:0005524">
    <property type="term" value="F:ATP binding"/>
    <property type="evidence" value="ECO:0007669"/>
    <property type="project" value="UniProtKB-UniRule"/>
</dbReference>
<comment type="function">
    <text evidence="2">Catalyzes the ATP-dependent phosphorylation of thiamine-monophosphate (TMP) to form thiamine-pyrophosphate (TPP), the active form of vitamin B1.</text>
</comment>
<dbReference type="EMBL" id="CP007128">
    <property type="protein sequence ID" value="AHG90546.1"/>
    <property type="molecule type" value="Genomic_DNA"/>
</dbReference>
<dbReference type="GO" id="GO:0009030">
    <property type="term" value="F:thiamine-phosphate kinase activity"/>
    <property type="evidence" value="ECO:0007669"/>
    <property type="project" value="UniProtKB-UniRule"/>
</dbReference>
<feature type="binding site" evidence="2">
    <location>
        <position position="77"/>
    </location>
    <ligand>
        <name>Mg(2+)</name>
        <dbReference type="ChEBI" id="CHEBI:18420"/>
        <label>2</label>
    </ligand>
</feature>
<feature type="binding site" evidence="2">
    <location>
        <position position="77"/>
    </location>
    <ligand>
        <name>Mg(2+)</name>
        <dbReference type="ChEBI" id="CHEBI:18420"/>
        <label>4</label>
    </ligand>
</feature>
<dbReference type="KEGG" id="gba:J421_3009"/>
<dbReference type="FunCoup" id="W0RID6">
    <property type="interactions" value="514"/>
</dbReference>
<feature type="binding site" evidence="2">
    <location>
        <position position="47"/>
    </location>
    <ligand>
        <name>Mg(2+)</name>
        <dbReference type="ChEBI" id="CHEBI:18420"/>
        <label>1</label>
    </ligand>
</feature>
<feature type="binding site" evidence="2">
    <location>
        <position position="77"/>
    </location>
    <ligand>
        <name>Mg(2+)</name>
        <dbReference type="ChEBI" id="CHEBI:18420"/>
        <label>3</label>
    </ligand>
</feature>
<gene>
    <name evidence="2" type="primary">thiL</name>
    <name evidence="5" type="ORF">J421_3009</name>
</gene>
<organism evidence="5 6">
    <name type="scientific">Gemmatirosa kalamazoonensis</name>
    <dbReference type="NCBI Taxonomy" id="861299"/>
    <lineage>
        <taxon>Bacteria</taxon>
        <taxon>Pseudomonadati</taxon>
        <taxon>Gemmatimonadota</taxon>
        <taxon>Gemmatimonadia</taxon>
        <taxon>Gemmatimonadales</taxon>
        <taxon>Gemmatimonadaceae</taxon>
        <taxon>Gemmatirosa</taxon>
    </lineage>
</organism>
<comment type="miscellaneous">
    <text evidence="2">Reaction mechanism of ThiL seems to utilize a direct, inline transfer of the gamma-phosphate of ATP to TMP rather than a phosphorylated enzyme intermediate.</text>
</comment>
<feature type="domain" description="PurM-like C-terminal" evidence="4">
    <location>
        <begin position="151"/>
        <end position="291"/>
    </location>
</feature>
<dbReference type="Gene3D" id="3.30.1330.10">
    <property type="entry name" value="PurM-like, N-terminal domain"/>
    <property type="match status" value="1"/>
</dbReference>
<evidence type="ECO:0000313" key="5">
    <source>
        <dbReference type="EMBL" id="AHG90546.1"/>
    </source>
</evidence>
<feature type="binding site" evidence="2">
    <location>
        <position position="48"/>
    </location>
    <ligand>
        <name>Mg(2+)</name>
        <dbReference type="ChEBI" id="CHEBI:18420"/>
        <label>1</label>
    </ligand>
</feature>
<dbReference type="InterPro" id="IPR016188">
    <property type="entry name" value="PurM-like_N"/>
</dbReference>
<reference evidence="5 6" key="1">
    <citation type="journal article" date="2014" name="Genome Announc.">
        <title>Genome Sequence and Methylome of Soil Bacterium Gemmatirosa kalamazoonensis KBS708T, a Member of the Rarely Cultivated Gemmatimonadetes Phylum.</title>
        <authorList>
            <person name="Debruyn J.M."/>
            <person name="Radosevich M."/>
            <person name="Wommack K.E."/>
            <person name="Polson S.W."/>
            <person name="Hauser L.J."/>
            <person name="Fawaz M.N."/>
            <person name="Korlach J."/>
            <person name="Tsai Y.C."/>
        </authorList>
    </citation>
    <scope>NUCLEOTIDE SEQUENCE [LARGE SCALE GENOMIC DNA]</scope>
    <source>
        <strain evidence="5 6">KBS708</strain>
    </source>
</reference>
<dbReference type="RefSeq" id="WP_025412016.1">
    <property type="nucleotide sequence ID" value="NZ_CP007128.1"/>
</dbReference>
<evidence type="ECO:0000259" key="3">
    <source>
        <dbReference type="Pfam" id="PF00586"/>
    </source>
</evidence>
<dbReference type="eggNOG" id="COG0611">
    <property type="taxonomic scope" value="Bacteria"/>
</dbReference>
<dbReference type="Proteomes" id="UP000019151">
    <property type="component" value="Chromosome"/>
</dbReference>
<feature type="binding site" evidence="2">
    <location>
        <position position="212"/>
    </location>
    <ligand>
        <name>Mg(2+)</name>
        <dbReference type="ChEBI" id="CHEBI:18420"/>
        <label>5</label>
    </ligand>
</feature>
<dbReference type="InterPro" id="IPR006283">
    <property type="entry name" value="ThiL-like"/>
</dbReference>
<feature type="binding site" evidence="2">
    <location>
        <position position="46"/>
    </location>
    <ligand>
        <name>Mg(2+)</name>
        <dbReference type="ChEBI" id="CHEBI:18420"/>
        <label>4</label>
    </ligand>
</feature>
<keyword evidence="6" id="KW-1185">Reference proteome</keyword>
<feature type="binding site" evidence="2">
    <location>
        <position position="252"/>
    </location>
    <ligand>
        <name>substrate</name>
    </ligand>
</feature>
<evidence type="ECO:0000259" key="4">
    <source>
        <dbReference type="Pfam" id="PF02769"/>
    </source>
</evidence>
<keyword evidence="2" id="KW-0067">ATP-binding</keyword>
<dbReference type="HOGENOM" id="CLU_046964_3_0_0"/>
<dbReference type="HAMAP" id="MF_02128">
    <property type="entry name" value="TMP_kinase"/>
    <property type="match status" value="1"/>
</dbReference>
<dbReference type="Pfam" id="PF00586">
    <property type="entry name" value="AIRS"/>
    <property type="match status" value="1"/>
</dbReference>
<feature type="binding site" evidence="2">
    <location>
        <position position="31"/>
    </location>
    <ligand>
        <name>Mg(2+)</name>
        <dbReference type="ChEBI" id="CHEBI:18420"/>
        <label>3</label>
    </ligand>
</feature>
<comment type="caution">
    <text evidence="2">Lacks conserved residue(s) required for the propagation of feature annotation.</text>
</comment>
<feature type="binding site" evidence="2">
    <location>
        <position position="124"/>
    </location>
    <ligand>
        <name>Mg(2+)</name>
        <dbReference type="ChEBI" id="CHEBI:18420"/>
        <label>1</label>
    </ligand>
</feature>
<dbReference type="NCBIfam" id="TIGR01379">
    <property type="entry name" value="thiL"/>
    <property type="match status" value="1"/>
</dbReference>
<dbReference type="InterPro" id="IPR010918">
    <property type="entry name" value="PurM-like_C_dom"/>
</dbReference>
<comment type="catalytic activity">
    <reaction evidence="2">
        <text>thiamine phosphate + ATP = thiamine diphosphate + ADP</text>
        <dbReference type="Rhea" id="RHEA:15913"/>
        <dbReference type="ChEBI" id="CHEBI:30616"/>
        <dbReference type="ChEBI" id="CHEBI:37575"/>
        <dbReference type="ChEBI" id="CHEBI:58937"/>
        <dbReference type="ChEBI" id="CHEBI:456216"/>
        <dbReference type="EC" id="2.7.4.16"/>
    </reaction>
</comment>
<comment type="similarity">
    <text evidence="2">Belongs to the thiamine-monophosphate kinase family.</text>
</comment>
<keyword evidence="2" id="KW-0808">Transferase</keyword>
<protein>
    <recommendedName>
        <fullName evidence="2">Thiamine-monophosphate kinase</fullName>
        <shortName evidence="2">TMP kinase</shortName>
        <shortName evidence="2">Thiamine-phosphate kinase</shortName>
        <ecNumber evidence="2">2.7.4.16</ecNumber>
    </recommendedName>
</protein>